<organism evidence="1 2">
    <name type="scientific">Planktothrix paucivesiculata PCC 9631</name>
    <dbReference type="NCBI Taxonomy" id="671071"/>
    <lineage>
        <taxon>Bacteria</taxon>
        <taxon>Bacillati</taxon>
        <taxon>Cyanobacteriota</taxon>
        <taxon>Cyanophyceae</taxon>
        <taxon>Oscillatoriophycideae</taxon>
        <taxon>Oscillatoriales</taxon>
        <taxon>Microcoleaceae</taxon>
        <taxon>Planktothrix</taxon>
    </lineage>
</organism>
<evidence type="ECO:0000313" key="2">
    <source>
        <dbReference type="Proteomes" id="UP000182190"/>
    </source>
</evidence>
<sequence length="44" mass="4560">MEQITITTAPKNISSVVLKPPSAVRYSLGTVSGLLASDITVCTP</sequence>
<reference evidence="1" key="1">
    <citation type="submission" date="2019-10" db="EMBL/GenBank/DDBJ databases">
        <authorList>
            <consortium name="Genoscope - CEA"/>
            <person name="William W."/>
        </authorList>
    </citation>
    <scope>NUCLEOTIDE SEQUENCE [LARGE SCALE GENOMIC DNA]</scope>
    <source>
        <strain evidence="1">BBR_PRJEB10994</strain>
    </source>
</reference>
<dbReference type="EMBL" id="CZCS02000211">
    <property type="protein sequence ID" value="VXD23079.1"/>
    <property type="molecule type" value="Genomic_DNA"/>
</dbReference>
<dbReference type="Proteomes" id="UP000182190">
    <property type="component" value="Unassembled WGS sequence"/>
</dbReference>
<comment type="caution">
    <text evidence="1">The sequence shown here is derived from an EMBL/GenBank/DDBJ whole genome shotgun (WGS) entry which is preliminary data.</text>
</comment>
<gene>
    <name evidence="1" type="ORF">PL9631_690053</name>
</gene>
<name>A0A7Z9BX80_9CYAN</name>
<accession>A0A7Z9BX80</accession>
<proteinExistence type="predicted"/>
<dbReference type="AlphaFoldDB" id="A0A7Z9BX80"/>
<evidence type="ECO:0000313" key="1">
    <source>
        <dbReference type="EMBL" id="VXD23079.1"/>
    </source>
</evidence>
<keyword evidence="2" id="KW-1185">Reference proteome</keyword>
<protein>
    <submittedName>
        <fullName evidence="1">Uncharacterized protein</fullName>
    </submittedName>
</protein>